<reference evidence="2 3" key="1">
    <citation type="submission" date="2023-07" db="EMBL/GenBank/DDBJ databases">
        <title>Sorghum-associated microbial communities from plants grown in Nebraska, USA.</title>
        <authorList>
            <person name="Schachtman D."/>
        </authorList>
    </citation>
    <scope>NUCLEOTIDE SEQUENCE [LARGE SCALE GENOMIC DNA]</scope>
    <source>
        <strain evidence="2 3">BE187</strain>
    </source>
</reference>
<gene>
    <name evidence="2" type="ORF">J2X04_000165</name>
</gene>
<proteinExistence type="predicted"/>
<keyword evidence="3" id="KW-1185">Reference proteome</keyword>
<dbReference type="EMBL" id="JAVDVW010000001">
    <property type="protein sequence ID" value="MDR7097818.1"/>
    <property type="molecule type" value="Genomic_DNA"/>
</dbReference>
<evidence type="ECO:0000256" key="1">
    <source>
        <dbReference type="SAM" id="MobiDB-lite"/>
    </source>
</evidence>
<dbReference type="SUPFAM" id="SSF54506">
    <property type="entry name" value="Diaminopimelate epimerase-like"/>
    <property type="match status" value="1"/>
</dbReference>
<sequence length="80" mass="8834">MWIKRAPIRSASSHSFVGRGGEGCYLFSMEPHGDDLTAYARFFNPTVGLWEDSATGTAAGTARSFPRYPSPGRNRSIDRH</sequence>
<dbReference type="Gene3D" id="3.10.310.10">
    <property type="entry name" value="Diaminopimelate Epimerase, Chain A, domain 1"/>
    <property type="match status" value="1"/>
</dbReference>
<name>A0ABU1VK12_9GAMM</name>
<dbReference type="Proteomes" id="UP001267878">
    <property type="component" value="Unassembled WGS sequence"/>
</dbReference>
<evidence type="ECO:0000313" key="3">
    <source>
        <dbReference type="Proteomes" id="UP001267878"/>
    </source>
</evidence>
<accession>A0ABU1VK12</accession>
<evidence type="ECO:0000313" key="2">
    <source>
        <dbReference type="EMBL" id="MDR7097818.1"/>
    </source>
</evidence>
<organism evidence="2 3">
    <name type="scientific">Agrilutibacter niabensis</name>
    <dbReference type="NCBI Taxonomy" id="380628"/>
    <lineage>
        <taxon>Bacteria</taxon>
        <taxon>Pseudomonadati</taxon>
        <taxon>Pseudomonadota</taxon>
        <taxon>Gammaproteobacteria</taxon>
        <taxon>Lysobacterales</taxon>
        <taxon>Lysobacteraceae</taxon>
        <taxon>Agrilutibacter</taxon>
    </lineage>
</organism>
<comment type="caution">
    <text evidence="2">The sequence shown here is derived from an EMBL/GenBank/DDBJ whole genome shotgun (WGS) entry which is preliminary data.</text>
</comment>
<protein>
    <submittedName>
        <fullName evidence="2">PhzF superfamily epimerase YddE/YHI9</fullName>
    </submittedName>
</protein>
<feature type="region of interest" description="Disordered" evidence="1">
    <location>
        <begin position="56"/>
        <end position="80"/>
    </location>
</feature>